<organism evidence="3 4">
    <name type="scientific">Fusarium oxysporum</name>
    <name type="common">Fusarium vascular wilt</name>
    <dbReference type="NCBI Taxonomy" id="5507"/>
    <lineage>
        <taxon>Eukaryota</taxon>
        <taxon>Fungi</taxon>
        <taxon>Dikarya</taxon>
        <taxon>Ascomycota</taxon>
        <taxon>Pezizomycotina</taxon>
        <taxon>Sordariomycetes</taxon>
        <taxon>Hypocreomycetidae</taxon>
        <taxon>Hypocreales</taxon>
        <taxon>Nectriaceae</taxon>
        <taxon>Fusarium</taxon>
        <taxon>Fusarium oxysporum species complex</taxon>
    </lineage>
</organism>
<dbReference type="VEuPathDB" id="FungiDB:HZS61_000202"/>
<dbReference type="Proteomes" id="UP000285860">
    <property type="component" value="Unassembled WGS sequence"/>
</dbReference>
<accession>A0A420Q8A8</accession>
<dbReference type="GO" id="GO:0042277">
    <property type="term" value="F:peptide binding"/>
    <property type="evidence" value="ECO:0007669"/>
    <property type="project" value="TreeGrafter"/>
</dbReference>
<comment type="similarity">
    <text evidence="1">Belongs to the peptidase M1 family.</text>
</comment>
<evidence type="ECO:0000313" key="4">
    <source>
        <dbReference type="Proteomes" id="UP000285860"/>
    </source>
</evidence>
<dbReference type="Gene3D" id="1.25.50.20">
    <property type="match status" value="1"/>
</dbReference>
<dbReference type="VEuPathDB" id="FungiDB:FOZG_00361"/>
<reference evidence="3 4" key="1">
    <citation type="journal article" date="2018" name="Sci. Rep.">
        <title>Characterisation of pathogen-specific regions and novel effector candidates in Fusarium oxysporum f. sp. cepae.</title>
        <authorList>
            <person name="Armitage A.D."/>
            <person name="Taylor A."/>
            <person name="Sobczyk M.K."/>
            <person name="Baxter L."/>
            <person name="Greenfield B.P."/>
            <person name="Bates H.J."/>
            <person name="Wilson F."/>
            <person name="Jackson A.C."/>
            <person name="Ott S."/>
            <person name="Harrison R.J."/>
            <person name="Clarkson J.P."/>
        </authorList>
    </citation>
    <scope>NUCLEOTIDE SEQUENCE [LARGE SCALE GENOMIC DNA]</scope>
    <source>
        <strain evidence="3 4">Fo_A28</strain>
    </source>
</reference>
<dbReference type="GO" id="GO:0005737">
    <property type="term" value="C:cytoplasm"/>
    <property type="evidence" value="ECO:0007669"/>
    <property type="project" value="TreeGrafter"/>
</dbReference>
<dbReference type="InterPro" id="IPR050344">
    <property type="entry name" value="Peptidase_M1_aminopeptidases"/>
</dbReference>
<dbReference type="GO" id="GO:0008270">
    <property type="term" value="F:zinc ion binding"/>
    <property type="evidence" value="ECO:0007669"/>
    <property type="project" value="TreeGrafter"/>
</dbReference>
<comment type="caution">
    <text evidence="3">The sequence shown here is derived from an EMBL/GenBank/DDBJ whole genome shotgun (WGS) entry which is preliminary data.</text>
</comment>
<protein>
    <recommendedName>
        <fullName evidence="2">ERAP1-like C-terminal domain-containing protein</fullName>
    </recommendedName>
</protein>
<dbReference type="VEuPathDB" id="FungiDB:FOIG_00179"/>
<dbReference type="GO" id="GO:0006508">
    <property type="term" value="P:proteolysis"/>
    <property type="evidence" value="ECO:0007669"/>
    <property type="project" value="TreeGrafter"/>
</dbReference>
<dbReference type="InterPro" id="IPR024571">
    <property type="entry name" value="ERAP1-like_C_dom"/>
</dbReference>
<name>A0A420Q8A8_FUSOX</name>
<feature type="domain" description="ERAP1-like C-terminal" evidence="2">
    <location>
        <begin position="3"/>
        <end position="182"/>
    </location>
</feature>
<dbReference type="VEuPathDB" id="FungiDB:FOC1_g10013265"/>
<proteinExistence type="inferred from homology"/>
<dbReference type="Pfam" id="PF11838">
    <property type="entry name" value="ERAP1_C"/>
    <property type="match status" value="1"/>
</dbReference>
<evidence type="ECO:0000256" key="1">
    <source>
        <dbReference type="ARBA" id="ARBA00010136"/>
    </source>
</evidence>
<dbReference type="GO" id="GO:0070006">
    <property type="term" value="F:metalloaminopeptidase activity"/>
    <property type="evidence" value="ECO:0007669"/>
    <property type="project" value="TreeGrafter"/>
</dbReference>
<gene>
    <name evidence="3" type="ORF">BFJ68_g12505</name>
</gene>
<dbReference type="GO" id="GO:0016020">
    <property type="term" value="C:membrane"/>
    <property type="evidence" value="ECO:0007669"/>
    <property type="project" value="TreeGrafter"/>
</dbReference>
<dbReference type="AlphaFoldDB" id="A0A420Q8A8"/>
<sequence>MSSVTEEALKRFNTWVENPEAGSIPAPLRVAVWRAAIMKEPARTVEILKKEWFNTKSIDGKLLSLSVLGTVKDAELLTKEVIPFNFNESPPSNAVPAGDMHVLGGSVASNVIGRPLQWQFMQDNWDAVITKLGNPVVVDRYMKLSLGSFTNVSAVDEIEKFMADKDTSSFNRTLETVKDKIRGRAAYRERDSEKLKEWLSAHGYA</sequence>
<dbReference type="VEuPathDB" id="FungiDB:FOXG_11102"/>
<dbReference type="PANTHER" id="PTHR11533:SF171">
    <property type="entry name" value="AMINOPEPTIDASE"/>
    <property type="match status" value="1"/>
</dbReference>
<dbReference type="EMBL" id="MRCY01000082">
    <property type="protein sequence ID" value="RKL01006.1"/>
    <property type="molecule type" value="Genomic_DNA"/>
</dbReference>
<evidence type="ECO:0000313" key="3">
    <source>
        <dbReference type="EMBL" id="RKL01006.1"/>
    </source>
</evidence>
<dbReference type="PANTHER" id="PTHR11533">
    <property type="entry name" value="PROTEASE M1 ZINC METALLOPROTEASE"/>
    <property type="match status" value="1"/>
</dbReference>
<dbReference type="VEuPathDB" id="FungiDB:FOMG_00353"/>
<dbReference type="VEuPathDB" id="FungiDB:FOC4_g10007343"/>
<dbReference type="GO" id="GO:0043171">
    <property type="term" value="P:peptide catabolic process"/>
    <property type="evidence" value="ECO:0007669"/>
    <property type="project" value="TreeGrafter"/>
</dbReference>
<evidence type="ECO:0000259" key="2">
    <source>
        <dbReference type="Pfam" id="PF11838"/>
    </source>
</evidence>